<keyword evidence="3" id="KW-0249">Electron transport</keyword>
<evidence type="ECO:0000313" key="11">
    <source>
        <dbReference type="EMBL" id="KJE77522.1"/>
    </source>
</evidence>
<feature type="disulfide bond" description="Redox-active" evidence="9">
    <location>
        <begin position="30"/>
        <end position="33"/>
    </location>
</feature>
<comment type="similarity">
    <text evidence="1 7">Belongs to the thioredoxin family.</text>
</comment>
<dbReference type="PATRIC" id="fig|1121877.4.peg.674"/>
<dbReference type="FunFam" id="3.40.30.10:FF:000155">
    <property type="entry name" value="Thioredoxin"/>
    <property type="match status" value="1"/>
</dbReference>
<feature type="active site" description="Nucleophile" evidence="8">
    <location>
        <position position="30"/>
    </location>
</feature>
<evidence type="ECO:0000256" key="9">
    <source>
        <dbReference type="PIRSR" id="PIRSR000077-4"/>
    </source>
</evidence>
<dbReference type="InterPro" id="IPR005746">
    <property type="entry name" value="Thioredoxin"/>
</dbReference>
<feature type="active site" description="Nucleophile" evidence="8">
    <location>
        <position position="33"/>
    </location>
</feature>
<name>A0A0D8FYM1_9ACTN</name>
<evidence type="ECO:0000259" key="10">
    <source>
        <dbReference type="PROSITE" id="PS51352"/>
    </source>
</evidence>
<dbReference type="GO" id="GO:0005829">
    <property type="term" value="C:cytosol"/>
    <property type="evidence" value="ECO:0007669"/>
    <property type="project" value="TreeGrafter"/>
</dbReference>
<protein>
    <recommendedName>
        <fullName evidence="6 7">Thioredoxin</fullName>
    </recommendedName>
</protein>
<feature type="domain" description="Thioredoxin" evidence="10">
    <location>
        <begin position="1"/>
        <end position="105"/>
    </location>
</feature>
<dbReference type="PROSITE" id="PS00194">
    <property type="entry name" value="THIOREDOXIN_1"/>
    <property type="match status" value="1"/>
</dbReference>
<organism evidence="11 12">
    <name type="scientific">Ferrimicrobium acidiphilum DSM 19497</name>
    <dbReference type="NCBI Taxonomy" id="1121877"/>
    <lineage>
        <taxon>Bacteria</taxon>
        <taxon>Bacillati</taxon>
        <taxon>Actinomycetota</taxon>
        <taxon>Acidimicrobiia</taxon>
        <taxon>Acidimicrobiales</taxon>
        <taxon>Acidimicrobiaceae</taxon>
        <taxon>Ferrimicrobium</taxon>
    </lineage>
</organism>
<dbReference type="RefSeq" id="WP_035388571.1">
    <property type="nucleotide sequence ID" value="NZ_JQKF01000003.1"/>
</dbReference>
<dbReference type="PIRSF" id="PIRSF000077">
    <property type="entry name" value="Thioredoxin"/>
    <property type="match status" value="1"/>
</dbReference>
<reference evidence="11 12" key="1">
    <citation type="submission" date="2015-01" db="EMBL/GenBank/DDBJ databases">
        <title>Draft genome of the acidophilic iron oxidizer Ferrimicrobium acidiphilum strain T23.</title>
        <authorList>
            <person name="Poehlein A."/>
            <person name="Eisen S."/>
            <person name="Schloemann M."/>
            <person name="Johnson B.D."/>
            <person name="Daniel R."/>
            <person name="Muehling M."/>
        </authorList>
    </citation>
    <scope>NUCLEOTIDE SEQUENCE [LARGE SCALE GENOMIC DNA]</scope>
    <source>
        <strain evidence="11 12">T23</strain>
    </source>
</reference>
<dbReference type="AlphaFoldDB" id="A0A0D8FYM1"/>
<dbReference type="SUPFAM" id="SSF52833">
    <property type="entry name" value="Thioredoxin-like"/>
    <property type="match status" value="1"/>
</dbReference>
<dbReference type="CDD" id="cd02947">
    <property type="entry name" value="TRX_family"/>
    <property type="match status" value="1"/>
</dbReference>
<dbReference type="PRINTS" id="PR00421">
    <property type="entry name" value="THIOREDOXIN"/>
</dbReference>
<dbReference type="InterPro" id="IPR036249">
    <property type="entry name" value="Thioredoxin-like_sf"/>
</dbReference>
<dbReference type="PANTHER" id="PTHR45663">
    <property type="entry name" value="GEO12009P1"/>
    <property type="match status" value="1"/>
</dbReference>
<keyword evidence="12" id="KW-1185">Reference proteome</keyword>
<proteinExistence type="inferred from homology"/>
<comment type="caution">
    <text evidence="11">The sequence shown here is derived from an EMBL/GenBank/DDBJ whole genome shotgun (WGS) entry which is preliminary data.</text>
</comment>
<dbReference type="PANTHER" id="PTHR45663:SF40">
    <property type="entry name" value="THIOREDOXIN 2"/>
    <property type="match status" value="1"/>
</dbReference>
<evidence type="ECO:0000256" key="5">
    <source>
        <dbReference type="ARBA" id="ARBA00023284"/>
    </source>
</evidence>
<keyword evidence="2" id="KW-0813">Transport</keyword>
<feature type="site" description="Contributes to redox potential value" evidence="8">
    <location>
        <position position="32"/>
    </location>
</feature>
<accession>A0A0D8FYM1</accession>
<feature type="site" description="Contributes to redox potential value" evidence="8">
    <location>
        <position position="31"/>
    </location>
</feature>
<dbReference type="InterPro" id="IPR017937">
    <property type="entry name" value="Thioredoxin_CS"/>
</dbReference>
<evidence type="ECO:0000256" key="7">
    <source>
        <dbReference type="PIRNR" id="PIRNR000077"/>
    </source>
</evidence>
<dbReference type="STRING" id="1121877.FEAC_06300"/>
<evidence type="ECO:0000313" key="12">
    <source>
        <dbReference type="Proteomes" id="UP000032336"/>
    </source>
</evidence>
<dbReference type="eggNOG" id="COG0526">
    <property type="taxonomic scope" value="Bacteria"/>
</dbReference>
<dbReference type="PROSITE" id="PS51352">
    <property type="entry name" value="THIOREDOXIN_2"/>
    <property type="match status" value="1"/>
</dbReference>
<dbReference type="GO" id="GO:0015035">
    <property type="term" value="F:protein-disulfide reductase activity"/>
    <property type="evidence" value="ECO:0007669"/>
    <property type="project" value="UniProtKB-UniRule"/>
</dbReference>
<evidence type="ECO:0000256" key="4">
    <source>
        <dbReference type="ARBA" id="ARBA00023157"/>
    </source>
</evidence>
<evidence type="ECO:0000256" key="8">
    <source>
        <dbReference type="PIRSR" id="PIRSR000077-1"/>
    </source>
</evidence>
<keyword evidence="4 9" id="KW-1015">Disulfide bond</keyword>
<evidence type="ECO:0000256" key="1">
    <source>
        <dbReference type="ARBA" id="ARBA00008987"/>
    </source>
</evidence>
<evidence type="ECO:0000256" key="6">
    <source>
        <dbReference type="NCBIfam" id="TIGR01068"/>
    </source>
</evidence>
<gene>
    <name evidence="11" type="primary">trxC</name>
    <name evidence="11" type="ORF">FEAC_06300</name>
</gene>
<evidence type="ECO:0000256" key="3">
    <source>
        <dbReference type="ARBA" id="ARBA00022982"/>
    </source>
</evidence>
<dbReference type="GeneID" id="78371936"/>
<dbReference type="NCBIfam" id="TIGR01068">
    <property type="entry name" value="thioredoxin"/>
    <property type="match status" value="1"/>
</dbReference>
<evidence type="ECO:0000256" key="2">
    <source>
        <dbReference type="ARBA" id="ARBA00022448"/>
    </source>
</evidence>
<sequence>MTTRNLTALDFNETIEGNGIVLVDFWAAWCGPCRAFAPIYDELSAEHPDIVFGKVDTEAQPELAQAFQIMSIPTLMAFRDQVLLYAQPGALPRQALAEIISQVEALDMDEVRRQIAEQEAAVK</sequence>
<dbReference type="Pfam" id="PF00085">
    <property type="entry name" value="Thioredoxin"/>
    <property type="match status" value="1"/>
</dbReference>
<dbReference type="EMBL" id="JXUW01000004">
    <property type="protein sequence ID" value="KJE77522.1"/>
    <property type="molecule type" value="Genomic_DNA"/>
</dbReference>
<dbReference type="OrthoDB" id="9790390at2"/>
<dbReference type="Proteomes" id="UP000032336">
    <property type="component" value="Unassembled WGS sequence"/>
</dbReference>
<dbReference type="Gene3D" id="3.40.30.10">
    <property type="entry name" value="Glutaredoxin"/>
    <property type="match status" value="1"/>
</dbReference>
<keyword evidence="5 9" id="KW-0676">Redox-active center</keyword>
<feature type="site" description="Deprotonates C-terminal active site Cys" evidence="8">
    <location>
        <position position="24"/>
    </location>
</feature>
<dbReference type="InterPro" id="IPR013766">
    <property type="entry name" value="Thioredoxin_domain"/>
</dbReference>